<dbReference type="InterPro" id="IPR043130">
    <property type="entry name" value="CDP-OH_PTrfase_TM_dom"/>
</dbReference>
<name>A0A1F5T0B2_9BACT</name>
<reference evidence="4 5" key="1">
    <citation type="journal article" date="2016" name="Nat. Commun.">
        <title>Thousands of microbial genomes shed light on interconnected biogeochemical processes in an aquifer system.</title>
        <authorList>
            <person name="Anantharaman K."/>
            <person name="Brown C.T."/>
            <person name="Hug L.A."/>
            <person name="Sharon I."/>
            <person name="Castelle C.J."/>
            <person name="Probst A.J."/>
            <person name="Thomas B.C."/>
            <person name="Singh A."/>
            <person name="Wilkins M.J."/>
            <person name="Karaoz U."/>
            <person name="Brodie E.L."/>
            <person name="Williams K.H."/>
            <person name="Hubbard S.S."/>
            <person name="Banfield J.F."/>
        </authorList>
    </citation>
    <scope>NUCLEOTIDE SEQUENCE [LARGE SCALE GENOMIC DNA]</scope>
</reference>
<dbReference type="InterPro" id="IPR048254">
    <property type="entry name" value="CDP_ALCOHOL_P_TRANSF_CS"/>
</dbReference>
<evidence type="ECO:0000313" key="5">
    <source>
        <dbReference type="Proteomes" id="UP000179001"/>
    </source>
</evidence>
<comment type="caution">
    <text evidence="4">The sequence shown here is derived from an EMBL/GenBank/DDBJ whole genome shotgun (WGS) entry which is preliminary data.</text>
</comment>
<feature type="transmembrane region" description="Helical" evidence="3">
    <location>
        <begin position="35"/>
        <end position="52"/>
    </location>
</feature>
<keyword evidence="1 2" id="KW-0808">Transferase</keyword>
<dbReference type="AlphaFoldDB" id="A0A1F5T0B2"/>
<keyword evidence="3" id="KW-0472">Membrane</keyword>
<evidence type="ECO:0000256" key="1">
    <source>
        <dbReference type="ARBA" id="ARBA00022679"/>
    </source>
</evidence>
<evidence type="ECO:0008006" key="6">
    <source>
        <dbReference type="Google" id="ProtNLM"/>
    </source>
</evidence>
<dbReference type="Gene3D" id="1.20.120.1760">
    <property type="match status" value="1"/>
</dbReference>
<keyword evidence="3" id="KW-1133">Transmembrane helix</keyword>
<feature type="transmembrane region" description="Helical" evidence="3">
    <location>
        <begin position="181"/>
        <end position="200"/>
    </location>
</feature>
<feature type="transmembrane region" description="Helical" evidence="3">
    <location>
        <begin position="206"/>
        <end position="227"/>
    </location>
</feature>
<sequence>MSTRKDNDPTVPILRKVAGIVARGLAKTNITPNQITIGSFILFVPLIFYFLIQGTWHGNLIGFALIIVTVIFDMCDGMVARLKNVSSTFGAWLDTNLDRVFQYLIFVAVIIGTWQKTGLTQVFIFGLFLLAGQAMADSMGFVYQQKFNFDIYAGSEIFKDKFKNIKVGIFDRFLKNIIVPYNLFIIFIFASRYLLTIGLITNQAEWFIYIFAITINIRWIFMFLLYVKFLATGESKLYTVKFLRELSSQNYAK</sequence>
<organism evidence="4 5">
    <name type="scientific">Candidatus Falkowbacteria bacterium RIFOXYC2_FULL_36_12</name>
    <dbReference type="NCBI Taxonomy" id="1798002"/>
    <lineage>
        <taxon>Bacteria</taxon>
        <taxon>Candidatus Falkowiibacteriota</taxon>
    </lineage>
</organism>
<dbReference type="EMBL" id="MFGJ01000006">
    <property type="protein sequence ID" value="OGF32388.1"/>
    <property type="molecule type" value="Genomic_DNA"/>
</dbReference>
<keyword evidence="3" id="KW-0812">Transmembrane</keyword>
<dbReference type="PROSITE" id="PS00379">
    <property type="entry name" value="CDP_ALCOHOL_P_TRANSF"/>
    <property type="match status" value="1"/>
</dbReference>
<proteinExistence type="inferred from homology"/>
<comment type="similarity">
    <text evidence="2">Belongs to the CDP-alcohol phosphatidyltransferase class-I family.</text>
</comment>
<feature type="transmembrane region" description="Helical" evidence="3">
    <location>
        <begin position="100"/>
        <end position="117"/>
    </location>
</feature>
<evidence type="ECO:0000256" key="3">
    <source>
        <dbReference type="SAM" id="Phobius"/>
    </source>
</evidence>
<feature type="transmembrane region" description="Helical" evidence="3">
    <location>
        <begin position="58"/>
        <end position="79"/>
    </location>
</feature>
<dbReference type="InterPro" id="IPR000462">
    <property type="entry name" value="CDP-OH_P_trans"/>
</dbReference>
<dbReference type="GO" id="GO:0008654">
    <property type="term" value="P:phospholipid biosynthetic process"/>
    <property type="evidence" value="ECO:0007669"/>
    <property type="project" value="InterPro"/>
</dbReference>
<evidence type="ECO:0000256" key="2">
    <source>
        <dbReference type="RuleBase" id="RU003750"/>
    </source>
</evidence>
<gene>
    <name evidence="4" type="ORF">A2478_03655</name>
</gene>
<protein>
    <recommendedName>
        <fullName evidence="6">CDP-alcohol phosphatidyltransferase</fullName>
    </recommendedName>
</protein>
<dbReference type="STRING" id="1798002.A2478_03655"/>
<dbReference type="Pfam" id="PF01066">
    <property type="entry name" value="CDP-OH_P_transf"/>
    <property type="match status" value="1"/>
</dbReference>
<dbReference type="GO" id="GO:0016020">
    <property type="term" value="C:membrane"/>
    <property type="evidence" value="ECO:0007669"/>
    <property type="project" value="InterPro"/>
</dbReference>
<evidence type="ECO:0000313" key="4">
    <source>
        <dbReference type="EMBL" id="OGF32388.1"/>
    </source>
</evidence>
<dbReference type="GO" id="GO:0016780">
    <property type="term" value="F:phosphotransferase activity, for other substituted phosphate groups"/>
    <property type="evidence" value="ECO:0007669"/>
    <property type="project" value="InterPro"/>
</dbReference>
<accession>A0A1F5T0B2</accession>
<dbReference type="Proteomes" id="UP000179001">
    <property type="component" value="Unassembled WGS sequence"/>
</dbReference>